<organism evidence="1">
    <name type="scientific">Spironucleus salmonicida</name>
    <dbReference type="NCBI Taxonomy" id="348837"/>
    <lineage>
        <taxon>Eukaryota</taxon>
        <taxon>Metamonada</taxon>
        <taxon>Diplomonadida</taxon>
        <taxon>Hexamitidae</taxon>
        <taxon>Hexamitinae</taxon>
        <taxon>Spironucleus</taxon>
    </lineage>
</organism>
<protein>
    <submittedName>
        <fullName evidence="1">Uncharacterized protein</fullName>
    </submittedName>
</protein>
<evidence type="ECO:0000313" key="1">
    <source>
        <dbReference type="EMBL" id="EST46740.1"/>
    </source>
</evidence>
<proteinExistence type="predicted"/>
<gene>
    <name evidence="1" type="ORF">SS50377_13256</name>
</gene>
<name>V6LQ85_9EUKA</name>
<dbReference type="EMBL" id="KI546067">
    <property type="protein sequence ID" value="EST46740.1"/>
    <property type="molecule type" value="Genomic_DNA"/>
</dbReference>
<accession>V6LQ85</accession>
<sequence>MGPLRPWQKRLYSSLGRVFWSESRRFPVQQGSNRAQEGSFCVMRGYTFAGDGLAAGVLRELDLRLDDYPGGGQALRDRNRLELSHTLRLVNVQRRLHVAGQRGPVSEVQGHFRRSEYLAICYTIIVKGQKSFQVLYMLSKYGVGAQLMEVPLWKTKKSDDSFELLQELNKASLTSSNILPSCTIFSPRAESVSQQPILRRWAFYVIMSIRRNQILQSPRIFYHWPPTILYDNIQHP</sequence>
<dbReference type="AlphaFoldDB" id="V6LQ85"/>
<reference evidence="1" key="1">
    <citation type="journal article" date="2014" name="PLoS Genet.">
        <title>The Genome of Spironucleus salmonicida Highlights a Fish Pathogen Adapted to Fluctuating Environments.</title>
        <authorList>
            <person name="Xu F."/>
            <person name="Jerlstrom-Hultqvist J."/>
            <person name="Einarsson E."/>
            <person name="Astvaldsson A."/>
            <person name="Svard S.G."/>
            <person name="Andersson J.O."/>
        </authorList>
    </citation>
    <scope>NUCLEOTIDE SEQUENCE</scope>
</reference>